<dbReference type="RefSeq" id="XP_058307646.1">
    <property type="nucleotide sequence ID" value="XM_058453455.1"/>
</dbReference>
<dbReference type="Proteomes" id="UP001150904">
    <property type="component" value="Unassembled WGS sequence"/>
</dbReference>
<name>A0A9W9MI54_9EURO</name>
<dbReference type="InterPro" id="IPR031348">
    <property type="entry name" value="PigL_N"/>
</dbReference>
<dbReference type="OrthoDB" id="428260at2759"/>
<dbReference type="GeneID" id="83180756"/>
<dbReference type="EMBL" id="JAPQKR010000013">
    <property type="protein sequence ID" value="KAJ5201730.1"/>
    <property type="molecule type" value="Genomic_DNA"/>
</dbReference>
<evidence type="ECO:0000313" key="3">
    <source>
        <dbReference type="Proteomes" id="UP001150904"/>
    </source>
</evidence>
<evidence type="ECO:0000313" key="2">
    <source>
        <dbReference type="EMBL" id="KAJ5201730.1"/>
    </source>
</evidence>
<sequence>MADPLSIAASVIAVTISAIQSTQSLCETVKRFKDRDRALHGLQNELEDLALILGSLAEVTSAETSSSE</sequence>
<feature type="domain" description="Azaphilone pigments biosynthesis cluster protein L N-terminal" evidence="1">
    <location>
        <begin position="2"/>
        <end position="64"/>
    </location>
</feature>
<dbReference type="AlphaFoldDB" id="A0A9W9MI54"/>
<keyword evidence="3" id="KW-1185">Reference proteome</keyword>
<reference evidence="2" key="1">
    <citation type="submission" date="2022-12" db="EMBL/GenBank/DDBJ databases">
        <authorList>
            <person name="Petersen C."/>
        </authorList>
    </citation>
    <scope>NUCLEOTIDE SEQUENCE</scope>
    <source>
        <strain evidence="2">IBT 15544</strain>
    </source>
</reference>
<reference evidence="2" key="2">
    <citation type="journal article" date="2023" name="IMA Fungus">
        <title>Comparative genomic study of the Penicillium genus elucidates a diverse pangenome and 15 lateral gene transfer events.</title>
        <authorList>
            <person name="Petersen C."/>
            <person name="Sorensen T."/>
            <person name="Nielsen M.R."/>
            <person name="Sondergaard T.E."/>
            <person name="Sorensen J.L."/>
            <person name="Fitzpatrick D.A."/>
            <person name="Frisvad J.C."/>
            <person name="Nielsen K.L."/>
        </authorList>
    </citation>
    <scope>NUCLEOTIDE SEQUENCE</scope>
    <source>
        <strain evidence="2">IBT 15544</strain>
    </source>
</reference>
<organism evidence="2 3">
    <name type="scientific">Penicillium cinerascens</name>
    <dbReference type="NCBI Taxonomy" id="70096"/>
    <lineage>
        <taxon>Eukaryota</taxon>
        <taxon>Fungi</taxon>
        <taxon>Dikarya</taxon>
        <taxon>Ascomycota</taxon>
        <taxon>Pezizomycotina</taxon>
        <taxon>Eurotiomycetes</taxon>
        <taxon>Eurotiomycetidae</taxon>
        <taxon>Eurotiales</taxon>
        <taxon>Aspergillaceae</taxon>
        <taxon>Penicillium</taxon>
    </lineage>
</organism>
<evidence type="ECO:0000259" key="1">
    <source>
        <dbReference type="Pfam" id="PF17111"/>
    </source>
</evidence>
<comment type="caution">
    <text evidence="2">The sequence shown here is derived from an EMBL/GenBank/DDBJ whole genome shotgun (WGS) entry which is preliminary data.</text>
</comment>
<protein>
    <recommendedName>
        <fullName evidence="1">Azaphilone pigments biosynthesis cluster protein L N-terminal domain-containing protein</fullName>
    </recommendedName>
</protein>
<dbReference type="Pfam" id="PF17111">
    <property type="entry name" value="PigL_N"/>
    <property type="match status" value="1"/>
</dbReference>
<proteinExistence type="predicted"/>
<gene>
    <name evidence="2" type="ORF">N7498_006393</name>
</gene>
<accession>A0A9W9MI54</accession>